<feature type="coiled-coil region" evidence="2">
    <location>
        <begin position="309"/>
        <end position="336"/>
    </location>
</feature>
<organism evidence="4">
    <name type="scientific">Tetraselmis sp. GSL018</name>
    <dbReference type="NCBI Taxonomy" id="582737"/>
    <lineage>
        <taxon>Eukaryota</taxon>
        <taxon>Viridiplantae</taxon>
        <taxon>Chlorophyta</taxon>
        <taxon>core chlorophytes</taxon>
        <taxon>Chlorodendrophyceae</taxon>
        <taxon>Chlorodendrales</taxon>
        <taxon>Chlorodendraceae</taxon>
        <taxon>Tetraselmis</taxon>
    </lineage>
</organism>
<dbReference type="Pfam" id="PF24161">
    <property type="entry name" value="CCDC39"/>
    <property type="match status" value="1"/>
</dbReference>
<feature type="coiled-coil region" evidence="2">
    <location>
        <begin position="764"/>
        <end position="798"/>
    </location>
</feature>
<dbReference type="InterPro" id="IPR033290">
    <property type="entry name" value="CCDC39"/>
</dbReference>
<feature type="coiled-coil region" evidence="2">
    <location>
        <begin position="463"/>
        <end position="544"/>
    </location>
</feature>
<gene>
    <name evidence="4" type="ORF">TSPGSL018_24041</name>
</gene>
<dbReference type="GO" id="GO:0003341">
    <property type="term" value="P:cilium movement"/>
    <property type="evidence" value="ECO:0007669"/>
    <property type="project" value="InterPro"/>
</dbReference>
<name>A0A061QV58_9CHLO</name>
<evidence type="ECO:0000313" key="4">
    <source>
        <dbReference type="EMBL" id="JAC62186.1"/>
    </source>
</evidence>
<accession>A0A061QV58</accession>
<evidence type="ECO:0000256" key="1">
    <source>
        <dbReference type="ARBA" id="ARBA00023054"/>
    </source>
</evidence>
<dbReference type="PANTHER" id="PTHR18962">
    <property type="entry name" value="COILED-COIL DOMAIN-CONTAINING PROTEIN 39"/>
    <property type="match status" value="1"/>
</dbReference>
<dbReference type="EMBL" id="GBEZ01024844">
    <property type="protein sequence ID" value="JAC62186.1"/>
    <property type="molecule type" value="Transcribed_RNA"/>
</dbReference>
<keyword evidence="4" id="KW-0966">Cell projection</keyword>
<keyword evidence="1 2" id="KW-0175">Coiled coil</keyword>
<reference evidence="4" key="1">
    <citation type="submission" date="2014-05" db="EMBL/GenBank/DDBJ databases">
        <title>The transcriptome of the halophilic microalga Tetraselmis sp. GSL018 isolated from the Great Salt Lake, Utah.</title>
        <authorList>
            <person name="Jinkerson R.E."/>
            <person name="D'Adamo S."/>
            <person name="Posewitz M.C."/>
        </authorList>
    </citation>
    <scope>NUCLEOTIDE SEQUENCE</scope>
    <source>
        <strain evidence="4">GSL018</strain>
    </source>
</reference>
<sequence>MSSYSGNDDIVALQASVDNDDEDDRSFLPPFANAENKELNRRVQGLEREVEQTSAALEDNVDRIKVMEEHLTNVQQELKFTQSRVDAKNREIEAEDHLRSLADREKSRHRKDIEQLQKEKLELQDKVNSLQNQLYKGNEKMDQFKLLMNWNQEELEQWALAARQKDEDDLALEKYQRRDEAKVKELNLHIEKLSKEVADMKQAVADEVTETQSYQIQLDKTADEFRRLHKERQDLVSQWDEAMETMRKRDEMIQVASERFAEMKARLRDKKGELDQQARFLDNEVANNRELDAQIGAYDREVAKLRVVYGREKEQVDEFINELDALKASLGKAANELAVKRSENSHRKQEIETKRSKLDAMRKNSVVANRKLDSEFSQLETMEQKVNELLEMQLAEEKRLKEQLKAVDEMKKAMFKKSQELFELRNKERDLIAEIAGGQAQNKNLVANISRHDAQVVKQQELLYNAEFQVQQLERKVQRAAGERTDDEKRALNARIEKLTAQLEGVNTEHSMLTEQVKLVEDALLKARRRNGSVKADNKKLQEQIQEIRLISDSGSRNLEQANRAKEDKMVEQDGLKLELERLRGILNLKADEVFSLENRKYQLKQSMEERKQEVQVHLEGLRAELKLVREDLHRVTLELRERELKVEKLQNKYETMTSKQKQEDGEENSQAYYVIKAAQEREELQRKGDDLDAKIRKAEKEVRALEKSLEKLSTRNSSYAKSFRRIDEQQGYEERTALRQKLDRAYDKLKLKRSEEKNVAGDIEASELKLKNLEMERAQVERQMEELDRKRVDAETSLRDQVCRDILFLSSNTLSSD</sequence>
<feature type="coiled-coil region" evidence="2">
    <location>
        <begin position="176"/>
        <end position="210"/>
    </location>
</feature>
<dbReference type="GO" id="GO:0005930">
    <property type="term" value="C:axoneme"/>
    <property type="evidence" value="ECO:0007669"/>
    <property type="project" value="InterPro"/>
</dbReference>
<evidence type="ECO:0000256" key="3">
    <source>
        <dbReference type="SAM" id="MobiDB-lite"/>
    </source>
</evidence>
<evidence type="ECO:0000256" key="2">
    <source>
        <dbReference type="SAM" id="Coils"/>
    </source>
</evidence>
<feature type="coiled-coil region" evidence="2">
    <location>
        <begin position="253"/>
        <end position="284"/>
    </location>
</feature>
<proteinExistence type="predicted"/>
<feature type="region of interest" description="Disordered" evidence="3">
    <location>
        <begin position="1"/>
        <end position="33"/>
    </location>
</feature>
<dbReference type="GO" id="GO:0036159">
    <property type="term" value="P:inner dynein arm assembly"/>
    <property type="evidence" value="ECO:0007669"/>
    <property type="project" value="InterPro"/>
</dbReference>
<dbReference type="GO" id="GO:0060285">
    <property type="term" value="P:cilium-dependent cell motility"/>
    <property type="evidence" value="ECO:0007669"/>
    <property type="project" value="TreeGrafter"/>
</dbReference>
<protein>
    <submittedName>
        <fullName evidence="4">Flagella associated protein</fullName>
    </submittedName>
</protein>
<dbReference type="AlphaFoldDB" id="A0A061QV58"/>
<keyword evidence="4" id="KW-0282">Flagellum</keyword>
<feature type="coiled-coil region" evidence="2">
    <location>
        <begin position="36"/>
        <end position="133"/>
    </location>
</feature>
<feature type="coiled-coil region" evidence="2">
    <location>
        <begin position="605"/>
        <end position="716"/>
    </location>
</feature>
<keyword evidence="4" id="KW-0969">Cilium</keyword>
<dbReference type="PANTHER" id="PTHR18962:SF0">
    <property type="entry name" value="COILED-COIL DOMAIN-CONTAINING PROTEIN 39"/>
    <property type="match status" value="1"/>
</dbReference>
<feature type="coiled-coil region" evidence="2">
    <location>
        <begin position="372"/>
        <end position="410"/>
    </location>
</feature>